<organism evidence="1 2">
    <name type="scientific">Fictibacillus fluitans</name>
    <dbReference type="NCBI Taxonomy" id="3058422"/>
    <lineage>
        <taxon>Bacteria</taxon>
        <taxon>Bacillati</taxon>
        <taxon>Bacillota</taxon>
        <taxon>Bacilli</taxon>
        <taxon>Bacillales</taxon>
        <taxon>Fictibacillaceae</taxon>
        <taxon>Fictibacillus</taxon>
    </lineage>
</organism>
<dbReference type="EMBL" id="JAUHTR010000011">
    <property type="protein sequence ID" value="MDN4526399.1"/>
    <property type="molecule type" value="Genomic_DNA"/>
</dbReference>
<dbReference type="RefSeq" id="WP_301167427.1">
    <property type="nucleotide sequence ID" value="NZ_JAUHTR010000011.1"/>
</dbReference>
<evidence type="ECO:0000313" key="1">
    <source>
        <dbReference type="EMBL" id="MDN4526399.1"/>
    </source>
</evidence>
<comment type="caution">
    <text evidence="1">The sequence shown here is derived from an EMBL/GenBank/DDBJ whole genome shotgun (WGS) entry which is preliminary data.</text>
</comment>
<name>A0ABT8I0B5_9BACL</name>
<gene>
    <name evidence="1" type="ORF">QYB97_18100</name>
</gene>
<protein>
    <submittedName>
        <fullName evidence="1">Uncharacterized protein</fullName>
    </submittedName>
</protein>
<keyword evidence="2" id="KW-1185">Reference proteome</keyword>
<evidence type="ECO:0000313" key="2">
    <source>
        <dbReference type="Proteomes" id="UP001172721"/>
    </source>
</evidence>
<proteinExistence type="predicted"/>
<accession>A0ABT8I0B5</accession>
<reference evidence="1" key="1">
    <citation type="submission" date="2023-07" db="EMBL/GenBank/DDBJ databases">
        <title>Fictibacillus sp. isolated from freshwater pond.</title>
        <authorList>
            <person name="Kirdat K."/>
            <person name="Bhat A."/>
            <person name="Mourya A."/>
            <person name="Yadav A."/>
        </authorList>
    </citation>
    <scope>NUCLEOTIDE SEQUENCE</scope>
    <source>
        <strain evidence="1">NE201</strain>
    </source>
</reference>
<sequence length="49" mass="5724">MDDQQHKQMFPGEKTGFIQVLIKEDPTKDSIQLEFNLFDDPLTNSQRSI</sequence>
<dbReference type="Proteomes" id="UP001172721">
    <property type="component" value="Unassembled WGS sequence"/>
</dbReference>